<reference evidence="5 6" key="1">
    <citation type="submission" date="2017-11" db="EMBL/GenBank/DDBJ databases">
        <title>Infants hospitalized years apart are colonized by the same room-sourced microbial strains.</title>
        <authorList>
            <person name="Brooks B."/>
            <person name="Olm M.R."/>
            <person name="Firek B.A."/>
            <person name="Baker R."/>
            <person name="Thomas B.C."/>
            <person name="Morowitz M.J."/>
            <person name="Banfield J.F."/>
        </authorList>
    </citation>
    <scope>NUCLEOTIDE SEQUENCE [LARGE SCALE GENOMIC DNA]</scope>
    <source>
        <strain evidence="5">S2_009_000_R2_76</strain>
    </source>
</reference>
<dbReference type="SUPFAM" id="SSF46689">
    <property type="entry name" value="Homeodomain-like"/>
    <property type="match status" value="1"/>
</dbReference>
<accession>A0A2W5F7I7</accession>
<evidence type="ECO:0000256" key="3">
    <source>
        <dbReference type="ARBA" id="ARBA00023163"/>
    </source>
</evidence>
<evidence type="ECO:0000256" key="2">
    <source>
        <dbReference type="ARBA" id="ARBA00023125"/>
    </source>
</evidence>
<dbReference type="SMART" id="SM00342">
    <property type="entry name" value="HTH_ARAC"/>
    <property type="match status" value="1"/>
</dbReference>
<sequence>MEDIATDINSNYDSKENYRKVTSQYFDLIERHLDELIAGDADDMLELNDIAKLLFVSPKQLIKIITSTKGNHPCHFYVERIIEKSKEQLKNTELSVAEIAIRLTYDPSNFTKFFKKHTGQIPTQYRNEIKVKSSP</sequence>
<evidence type="ECO:0000313" key="5">
    <source>
        <dbReference type="EMBL" id="PZP50204.1"/>
    </source>
</evidence>
<gene>
    <name evidence="5" type="ORF">DI598_06120</name>
</gene>
<dbReference type="GO" id="GO:0003700">
    <property type="term" value="F:DNA-binding transcription factor activity"/>
    <property type="evidence" value="ECO:0007669"/>
    <property type="project" value="InterPro"/>
</dbReference>
<dbReference type="PANTHER" id="PTHR43280">
    <property type="entry name" value="ARAC-FAMILY TRANSCRIPTIONAL REGULATOR"/>
    <property type="match status" value="1"/>
</dbReference>
<evidence type="ECO:0000256" key="1">
    <source>
        <dbReference type="ARBA" id="ARBA00023015"/>
    </source>
</evidence>
<dbReference type="PROSITE" id="PS01124">
    <property type="entry name" value="HTH_ARAC_FAMILY_2"/>
    <property type="match status" value="1"/>
</dbReference>
<dbReference type="EMBL" id="QFOI01000077">
    <property type="protein sequence ID" value="PZP50204.1"/>
    <property type="molecule type" value="Genomic_DNA"/>
</dbReference>
<organism evidence="5 6">
    <name type="scientific">Pseudopedobacter saltans</name>
    <dbReference type="NCBI Taxonomy" id="151895"/>
    <lineage>
        <taxon>Bacteria</taxon>
        <taxon>Pseudomonadati</taxon>
        <taxon>Bacteroidota</taxon>
        <taxon>Sphingobacteriia</taxon>
        <taxon>Sphingobacteriales</taxon>
        <taxon>Sphingobacteriaceae</taxon>
        <taxon>Pseudopedobacter</taxon>
    </lineage>
</organism>
<dbReference type="InterPro" id="IPR009057">
    <property type="entry name" value="Homeodomain-like_sf"/>
</dbReference>
<feature type="domain" description="HTH araC/xylS-type" evidence="4">
    <location>
        <begin position="23"/>
        <end position="128"/>
    </location>
</feature>
<evidence type="ECO:0000259" key="4">
    <source>
        <dbReference type="PROSITE" id="PS01124"/>
    </source>
</evidence>
<keyword evidence="1" id="KW-0805">Transcription regulation</keyword>
<dbReference type="Pfam" id="PF12833">
    <property type="entry name" value="HTH_18"/>
    <property type="match status" value="1"/>
</dbReference>
<dbReference type="AlphaFoldDB" id="A0A2W5F7I7"/>
<proteinExistence type="predicted"/>
<dbReference type="GO" id="GO:0043565">
    <property type="term" value="F:sequence-specific DNA binding"/>
    <property type="evidence" value="ECO:0007669"/>
    <property type="project" value="InterPro"/>
</dbReference>
<evidence type="ECO:0000313" key="6">
    <source>
        <dbReference type="Proteomes" id="UP000249645"/>
    </source>
</evidence>
<protein>
    <submittedName>
        <fullName evidence="5">AraC family transcriptional regulator</fullName>
    </submittedName>
</protein>
<dbReference type="Proteomes" id="UP000249645">
    <property type="component" value="Unassembled WGS sequence"/>
</dbReference>
<dbReference type="PANTHER" id="PTHR43280:SF32">
    <property type="entry name" value="TRANSCRIPTIONAL REGULATORY PROTEIN"/>
    <property type="match status" value="1"/>
</dbReference>
<comment type="caution">
    <text evidence="5">The sequence shown here is derived from an EMBL/GenBank/DDBJ whole genome shotgun (WGS) entry which is preliminary data.</text>
</comment>
<dbReference type="InterPro" id="IPR018060">
    <property type="entry name" value="HTH_AraC"/>
</dbReference>
<keyword evidence="3" id="KW-0804">Transcription</keyword>
<dbReference type="Gene3D" id="1.10.10.60">
    <property type="entry name" value="Homeodomain-like"/>
    <property type="match status" value="1"/>
</dbReference>
<keyword evidence="2" id="KW-0238">DNA-binding</keyword>
<name>A0A2W5F7I7_9SPHI</name>